<comment type="caution">
    <text evidence="1">The sequence shown here is derived from an EMBL/GenBank/DDBJ whole genome shotgun (WGS) entry which is preliminary data.</text>
</comment>
<name>A0A315ZCI2_SEDFL</name>
<sequence>MKKLLATILLLFIVFGNSFAQYHYSSIASSLYPSHSSAQIEGLGGIGVVSSTYNGQLGLYQNGALFKSSESAIGFTANYLPVYPRNLDNSYHTDFGAYYSWNNKHTVSYSYHYMHLFDDDKFENFWVYVPDEIQNLHKITYARQANDRISWSSSLNYIDSEEKYRRGTTQNSYTYVLDFGFSYRRNIKLSPKWDMPINFGATLNNLGISYFPSTEYDKYRNLSPYMSLGILLEPTTQLSDKLKLNFVFAAQLDKGLSQTDDMVALKLATEVRLEHQNQAYVAFRLGGEKQYSRAGMSLGYKGFSIDYARNISIENNPPHPEYYDKIWTTSISYKSDLDKITRLFKKK</sequence>
<proteinExistence type="predicted"/>
<protein>
    <submittedName>
        <fullName evidence="1">Uncharacterized protein</fullName>
    </submittedName>
</protein>
<evidence type="ECO:0000313" key="2">
    <source>
        <dbReference type="Proteomes" id="UP000245535"/>
    </source>
</evidence>
<dbReference type="EMBL" id="QGDO01000002">
    <property type="protein sequence ID" value="PWJ43241.1"/>
    <property type="molecule type" value="Genomic_DNA"/>
</dbReference>
<accession>A0A315ZCI2</accession>
<reference evidence="1 2" key="1">
    <citation type="submission" date="2018-03" db="EMBL/GenBank/DDBJ databases">
        <title>Genomic Encyclopedia of Archaeal and Bacterial Type Strains, Phase II (KMG-II): from individual species to whole genera.</title>
        <authorList>
            <person name="Goeker M."/>
        </authorList>
    </citation>
    <scope>NUCLEOTIDE SEQUENCE [LARGE SCALE GENOMIC DNA]</scope>
    <source>
        <strain evidence="1 2">DSM 28229</strain>
    </source>
</reference>
<organism evidence="1 2">
    <name type="scientific">Sediminitomix flava</name>
    <dbReference type="NCBI Taxonomy" id="379075"/>
    <lineage>
        <taxon>Bacteria</taxon>
        <taxon>Pseudomonadati</taxon>
        <taxon>Bacteroidota</taxon>
        <taxon>Cytophagia</taxon>
        <taxon>Cytophagales</taxon>
        <taxon>Flammeovirgaceae</taxon>
        <taxon>Sediminitomix</taxon>
    </lineage>
</organism>
<dbReference type="Proteomes" id="UP000245535">
    <property type="component" value="Unassembled WGS sequence"/>
</dbReference>
<keyword evidence="2" id="KW-1185">Reference proteome</keyword>
<dbReference type="AlphaFoldDB" id="A0A315ZCI2"/>
<gene>
    <name evidence="1" type="ORF">BC781_102790</name>
</gene>
<evidence type="ECO:0000313" key="1">
    <source>
        <dbReference type="EMBL" id="PWJ43241.1"/>
    </source>
</evidence>
<dbReference type="RefSeq" id="WP_109617625.1">
    <property type="nucleotide sequence ID" value="NZ_QGDO01000002.1"/>
</dbReference>